<feature type="signal peptide" evidence="2">
    <location>
        <begin position="1"/>
        <end position="26"/>
    </location>
</feature>
<protein>
    <recommendedName>
        <fullName evidence="5">Septum formation-related domain-containing protein</fullName>
    </recommendedName>
</protein>
<evidence type="ECO:0008006" key="5">
    <source>
        <dbReference type="Google" id="ProtNLM"/>
    </source>
</evidence>
<dbReference type="EMBL" id="JACGXP010000003">
    <property type="protein sequence ID" value="MBA8991068.1"/>
    <property type="molecule type" value="Genomic_DNA"/>
</dbReference>
<reference evidence="3 4" key="1">
    <citation type="submission" date="2020-07" db="EMBL/GenBank/DDBJ databases">
        <title>Above-ground endophytic microbial communities from plants in different locations in the United States.</title>
        <authorList>
            <person name="Frank C."/>
        </authorList>
    </citation>
    <scope>NUCLEOTIDE SEQUENCE [LARGE SCALE GENOMIC DNA]</scope>
    <source>
        <strain evidence="3 4">WPL5_2</strain>
    </source>
</reference>
<feature type="compositionally biased region" description="Low complexity" evidence="1">
    <location>
        <begin position="47"/>
        <end position="67"/>
    </location>
</feature>
<sequence>MRQAFIRTIVGTTAACAVLGLATGCATEGASSARTSTLQPSPPPVATPTATAQTPSAAAPSASPPGSSAVTHWLDVCSAGAAESGISELESTSSPVQDTSSGSFTLTYPVARFADGHTDPYAAFVCVLSDDSGAARFVSGGPIDTH</sequence>
<organism evidence="3 4">
    <name type="scientific">Curtobacterium pusillum</name>
    <dbReference type="NCBI Taxonomy" id="69373"/>
    <lineage>
        <taxon>Bacteria</taxon>
        <taxon>Bacillati</taxon>
        <taxon>Actinomycetota</taxon>
        <taxon>Actinomycetes</taxon>
        <taxon>Micrococcales</taxon>
        <taxon>Microbacteriaceae</taxon>
        <taxon>Curtobacterium</taxon>
    </lineage>
</organism>
<evidence type="ECO:0000313" key="3">
    <source>
        <dbReference type="EMBL" id="MBA8991068.1"/>
    </source>
</evidence>
<feature type="chain" id="PRO_5044025579" description="Septum formation-related domain-containing protein" evidence="2">
    <location>
        <begin position="27"/>
        <end position="146"/>
    </location>
</feature>
<gene>
    <name evidence="3" type="ORF">FHW23_002333</name>
</gene>
<dbReference type="RefSeq" id="WP_182516290.1">
    <property type="nucleotide sequence ID" value="NZ_JACGXP010000003.1"/>
</dbReference>
<dbReference type="Proteomes" id="UP000590225">
    <property type="component" value="Unassembled WGS sequence"/>
</dbReference>
<dbReference type="AlphaFoldDB" id="A0AAW3T9Z8"/>
<proteinExistence type="predicted"/>
<evidence type="ECO:0000256" key="1">
    <source>
        <dbReference type="SAM" id="MobiDB-lite"/>
    </source>
</evidence>
<evidence type="ECO:0000256" key="2">
    <source>
        <dbReference type="SAM" id="SignalP"/>
    </source>
</evidence>
<comment type="caution">
    <text evidence="3">The sequence shown here is derived from an EMBL/GenBank/DDBJ whole genome shotgun (WGS) entry which is preliminary data.</text>
</comment>
<accession>A0AAW3T9Z8</accession>
<evidence type="ECO:0000313" key="4">
    <source>
        <dbReference type="Proteomes" id="UP000590225"/>
    </source>
</evidence>
<name>A0AAW3T9Z8_9MICO</name>
<dbReference type="PROSITE" id="PS51257">
    <property type="entry name" value="PROKAR_LIPOPROTEIN"/>
    <property type="match status" value="1"/>
</dbReference>
<feature type="region of interest" description="Disordered" evidence="1">
    <location>
        <begin position="32"/>
        <end position="67"/>
    </location>
</feature>
<keyword evidence="2" id="KW-0732">Signal</keyword>